<feature type="compositionally biased region" description="Polar residues" evidence="1">
    <location>
        <begin position="1"/>
        <end position="25"/>
    </location>
</feature>
<dbReference type="STRING" id="1882483.A0A317Y042"/>
<feature type="compositionally biased region" description="Low complexity" evidence="1">
    <location>
        <begin position="40"/>
        <end position="52"/>
    </location>
</feature>
<evidence type="ECO:0000313" key="3">
    <source>
        <dbReference type="Proteomes" id="UP000246740"/>
    </source>
</evidence>
<evidence type="ECO:0000313" key="2">
    <source>
        <dbReference type="EMBL" id="PWZ02999.1"/>
    </source>
</evidence>
<organism evidence="2 3">
    <name type="scientific">Testicularia cyperi</name>
    <dbReference type="NCBI Taxonomy" id="1882483"/>
    <lineage>
        <taxon>Eukaryota</taxon>
        <taxon>Fungi</taxon>
        <taxon>Dikarya</taxon>
        <taxon>Basidiomycota</taxon>
        <taxon>Ustilaginomycotina</taxon>
        <taxon>Ustilaginomycetes</taxon>
        <taxon>Ustilaginales</taxon>
        <taxon>Anthracoideaceae</taxon>
        <taxon>Testicularia</taxon>
    </lineage>
</organism>
<sequence length="779" mass="85241">MATLAVTTTQNGREAPANSSRSASNDQHRPKVSPTTSFLAAADKAAAQSSQKPHLAAAAPLKDRDQIHSQRHQTHVLAALDEQAPRNLFSFASSFQSLLHSQAPISATHSAFSELLSVSSSTFPPSTLPIPTLPDLMTSDEATMSSLSSKSSSISHEAGQSAGLDLLGALAEEVDWDPQQQNIMGVPSRWGAKQHQLQQAKQKMWADQIFDSLGLLDMEHSRRNSLSTGALPAMANKHASEVAAVHNECDSRRSSIDPLCSGPYLDTIALTKRTALFYEHLYQPLCADIFPRAYMYPRLGRKQHTADPTFAALALSISILGQMGLSLPSSTDLGRSDAKLEAELVRPFVMPVLAKPRQSKSNKSTGRSQSVDSSEIVRMIGETLRLRSLESGVASFGEKQSIESIMTSFFLSIALHSLDALHQQNNASTPTKDRWKHASFFRFSEAVTLAKIMGLDSTAIAAIQQERNGISKESRYGLNDEADELRRRHIKTWTLLVRAEQWWARQRPSYLCQLQTHVECSDNVAKQQSKRSASEDLPSSSRHRSSSRHSVEPLSILSELGFFQVRAELLAKHKDAVRCLVDCDSPSTCRQMTEDAAIKLHDSLAAMQVPDSRSHSSSSAREGPEGSAAVESVLLDLARQVLRCQLWRACEAHRLVTPDAAGPLRTDQVLHVALDTLDLLEDLHLLVLQPEPGLAKAGVVRKALGEIRDAVAWLSTSLHVDNPFLLDEDAGYDSPSRHNHPSTGSRSITATPTSTTTTIRQGSQAILVDLERFLTQIQV</sequence>
<gene>
    <name evidence="2" type="ORF">BCV70DRAFT_153925</name>
</gene>
<dbReference type="OrthoDB" id="271595at2759"/>
<feature type="region of interest" description="Disordered" evidence="1">
    <location>
        <begin position="1"/>
        <end position="70"/>
    </location>
</feature>
<feature type="region of interest" description="Disordered" evidence="1">
    <location>
        <begin position="731"/>
        <end position="756"/>
    </location>
</feature>
<dbReference type="EMBL" id="KZ819188">
    <property type="protein sequence ID" value="PWZ02999.1"/>
    <property type="molecule type" value="Genomic_DNA"/>
</dbReference>
<dbReference type="Proteomes" id="UP000246740">
    <property type="component" value="Unassembled WGS sequence"/>
</dbReference>
<reference evidence="2 3" key="1">
    <citation type="journal article" date="2018" name="Mol. Biol. Evol.">
        <title>Broad Genomic Sampling Reveals a Smut Pathogenic Ancestry of the Fungal Clade Ustilaginomycotina.</title>
        <authorList>
            <person name="Kijpornyongpan T."/>
            <person name="Mondo S.J."/>
            <person name="Barry K."/>
            <person name="Sandor L."/>
            <person name="Lee J."/>
            <person name="Lipzen A."/>
            <person name="Pangilinan J."/>
            <person name="LaButti K."/>
            <person name="Hainaut M."/>
            <person name="Henrissat B."/>
            <person name="Grigoriev I.V."/>
            <person name="Spatafora J.W."/>
            <person name="Aime M.C."/>
        </authorList>
    </citation>
    <scope>NUCLEOTIDE SEQUENCE [LARGE SCALE GENOMIC DNA]</scope>
    <source>
        <strain evidence="2 3">MCA 3645</strain>
    </source>
</reference>
<evidence type="ECO:0000256" key="1">
    <source>
        <dbReference type="SAM" id="MobiDB-lite"/>
    </source>
</evidence>
<protein>
    <submittedName>
        <fullName evidence="2">Uncharacterized protein</fullName>
    </submittedName>
</protein>
<name>A0A317Y042_9BASI</name>
<dbReference type="AlphaFoldDB" id="A0A317Y042"/>
<accession>A0A317Y042</accession>
<dbReference type="InParanoid" id="A0A317Y042"/>
<feature type="region of interest" description="Disordered" evidence="1">
    <location>
        <begin position="525"/>
        <end position="548"/>
    </location>
</feature>
<keyword evidence="3" id="KW-1185">Reference proteome</keyword>
<proteinExistence type="predicted"/>